<keyword evidence="2" id="KW-1185">Reference proteome</keyword>
<organism evidence="1 2">
    <name type="scientific">Blattamonas nauphoetae</name>
    <dbReference type="NCBI Taxonomy" id="2049346"/>
    <lineage>
        <taxon>Eukaryota</taxon>
        <taxon>Metamonada</taxon>
        <taxon>Preaxostyla</taxon>
        <taxon>Oxymonadida</taxon>
        <taxon>Blattamonas</taxon>
    </lineage>
</organism>
<evidence type="ECO:0000313" key="1">
    <source>
        <dbReference type="EMBL" id="KAK2948095.1"/>
    </source>
</evidence>
<proteinExistence type="predicted"/>
<accession>A0ABQ9X9V1</accession>
<gene>
    <name evidence="1" type="ORF">BLNAU_16968</name>
</gene>
<evidence type="ECO:0000313" key="2">
    <source>
        <dbReference type="Proteomes" id="UP001281761"/>
    </source>
</evidence>
<protein>
    <submittedName>
        <fullName evidence="1">Uncharacterized protein</fullName>
    </submittedName>
</protein>
<dbReference type="EMBL" id="JARBJD010000184">
    <property type="protein sequence ID" value="KAK2948095.1"/>
    <property type="molecule type" value="Genomic_DNA"/>
</dbReference>
<sequence>MYNVPTLLFPEMIHMFNAIPCPFEYNIDPNSMMMKSRESIHMQGMIPRDVFTPHTSSCQYRTIHPSSPQFDPVNWYTQHATQVSSQSVQKQATNTKNESTKLNLISLYDKHLGAINFADKHQKACLRAVENGLILTQLRLIDQNTTPRTPVSFPKTKVSLCEMLNNALDIETITIPDAASYNRHETEAYHPHLDFLFQRCLVEDALTSLSPPNNADTEFDTNDDFVSGDSSEPWTRLEMVTSQLVPNHPPNAGFDSILLMFRYKKITHEVHSLGVFFLKDATESNSDISDKDVQLMRRWCSILACLYRLKRVQMFPSFIFTTDSVNFPSFTPPNTNKLDLFIPMQNIWVAKFKAKEEIGVEDFGSRAITANTAPVLARFVDLPVNHNPHAVRCSFCGPLVTESFPDHCCEGMSYSNPMISLNRDLLTVLDRSIKTGIQSTEEHTRTNRWNQQKFCYTSTEITFQVIQPRTETNQQNNQSSEPNDIHIRVDHVSTPAPAVIQHKKVIEAHSQWVDGFKLDYENDNWQYRAVKLAEQPYQSLEFDVPSVDITDHTLGRQFMLPAVPDDSLGRINVDMENETDYLQNKRIQYESFWQSLNRWNPPAGLDGTLQKDENDLIKKINQSEDETEKSRLTCVLAKGLLLRSRLSLQKGDLETAESSFDSSKRFMVLNDTTEVEYELMLASDGIPETPSDDLKRIVANARKCFGVDWERWIQEDHDLPILLSPSFHILQRHLKEIQFHVTTLRSHLEMFEVEVPMTNESRNGIAENPILQTLMDGLSLQMLIAHRTGNRDQVDYFQRELRSLKRIAELIPLKTISTPFPSQEEQIEEFDIDIIMEAIGDILNTTRNHCDTWHALVREHQRILSSEPRHSQNLEATESSNEVRMIEGYTSVSGTPPSLRNVSHDILTNAPLFIDRIYAVIDTCYWKLQGADNEEMIRDLYQMIAQLSNFVTIANEIDRTLFGKQKRGDDVDSGLYNPPSTAEKRICFLQTFVP</sequence>
<comment type="caution">
    <text evidence="1">The sequence shown here is derived from an EMBL/GenBank/DDBJ whole genome shotgun (WGS) entry which is preliminary data.</text>
</comment>
<name>A0ABQ9X9V1_9EUKA</name>
<dbReference type="Proteomes" id="UP001281761">
    <property type="component" value="Unassembled WGS sequence"/>
</dbReference>
<reference evidence="1 2" key="1">
    <citation type="journal article" date="2022" name="bioRxiv">
        <title>Genomics of Preaxostyla Flagellates Illuminates Evolutionary Transitions and the Path Towards Mitochondrial Loss.</title>
        <authorList>
            <person name="Novak L.V.F."/>
            <person name="Treitli S.C."/>
            <person name="Pyrih J."/>
            <person name="Halakuc P."/>
            <person name="Pipaliya S.V."/>
            <person name="Vacek V."/>
            <person name="Brzon O."/>
            <person name="Soukal P."/>
            <person name="Eme L."/>
            <person name="Dacks J.B."/>
            <person name="Karnkowska A."/>
            <person name="Elias M."/>
            <person name="Hampl V."/>
        </authorList>
    </citation>
    <scope>NUCLEOTIDE SEQUENCE [LARGE SCALE GENOMIC DNA]</scope>
    <source>
        <strain evidence="1">NAU3</strain>
        <tissue evidence="1">Gut</tissue>
    </source>
</reference>